<dbReference type="OrthoDB" id="10364646at2759"/>
<dbReference type="EMBL" id="BNCQ01000009">
    <property type="protein sequence ID" value="GIM01531.1"/>
    <property type="molecule type" value="Genomic_DNA"/>
</dbReference>
<feature type="domain" description="Pherophorin" evidence="1">
    <location>
        <begin position="242"/>
        <end position="384"/>
    </location>
</feature>
<dbReference type="AlphaFoldDB" id="A0A8J4G7D0"/>
<gene>
    <name evidence="2" type="ORF">Vretifemale_15985</name>
    <name evidence="3" type="ORF">Vretimale_6316</name>
</gene>
<accession>A0A8J4G7D0</accession>
<evidence type="ECO:0000313" key="5">
    <source>
        <dbReference type="Proteomes" id="UP000747110"/>
    </source>
</evidence>
<dbReference type="EMBL" id="BNCP01000042">
    <property type="protein sequence ID" value="GIL87937.1"/>
    <property type="molecule type" value="Genomic_DNA"/>
</dbReference>
<protein>
    <recommendedName>
        <fullName evidence="1">Pherophorin domain-containing protein</fullName>
    </recommendedName>
</protein>
<evidence type="ECO:0000313" key="2">
    <source>
        <dbReference type="EMBL" id="GIL87937.1"/>
    </source>
</evidence>
<dbReference type="Proteomes" id="UP000747110">
    <property type="component" value="Unassembled WGS sequence"/>
</dbReference>
<sequence>MIVTIALSKMIGPEPLPLRFAKLTLSSLVAIIWLTAVVRAAQVAPPASPTTAPSMVVSSSDDSCSACAVFEFMHATPITDYPSLEFLSSSDDSICQDAYFNVSTYLDQPLFNALEYQTIPDLLSGFVDGDHYCRSDAIMWCARFASRADGLAMQDSILEGVLQVMINYFCAVVPGAYGFTARSSNEHTDEGGDCFPLNVSVLCQSSPIKPLLPPPAFKQKKAVAAPSNNVPLLPPIDELFTSRCAKAPGTTPLLPSPYFIAEPGRSPKTQLYCFDIRPKSVLKQSRCSSEYLLKVEIWADDSKRYFVKGTRLTKNRGTPVWGQPSWGSIGDNTLKVTPLKWTMSEAMGSRICIEVSKAITDLSEICLGGACYVSLFNEDKDCCPVYLVDPEPSPPPPDYFITFRD</sequence>
<dbReference type="InterPro" id="IPR024616">
    <property type="entry name" value="Pherophorin"/>
</dbReference>
<evidence type="ECO:0000259" key="1">
    <source>
        <dbReference type="Pfam" id="PF12499"/>
    </source>
</evidence>
<evidence type="ECO:0000313" key="4">
    <source>
        <dbReference type="Proteomes" id="UP000722791"/>
    </source>
</evidence>
<name>A0A8J4G7D0_9CHLO</name>
<comment type="caution">
    <text evidence="3">The sequence shown here is derived from an EMBL/GenBank/DDBJ whole genome shotgun (WGS) entry which is preliminary data.</text>
</comment>
<dbReference type="Pfam" id="PF12499">
    <property type="entry name" value="DUF3707"/>
    <property type="match status" value="1"/>
</dbReference>
<evidence type="ECO:0000313" key="3">
    <source>
        <dbReference type="EMBL" id="GIM01531.1"/>
    </source>
</evidence>
<organism evidence="3 4">
    <name type="scientific">Volvox reticuliferus</name>
    <dbReference type="NCBI Taxonomy" id="1737510"/>
    <lineage>
        <taxon>Eukaryota</taxon>
        <taxon>Viridiplantae</taxon>
        <taxon>Chlorophyta</taxon>
        <taxon>core chlorophytes</taxon>
        <taxon>Chlorophyceae</taxon>
        <taxon>CS clade</taxon>
        <taxon>Chlamydomonadales</taxon>
        <taxon>Volvocaceae</taxon>
        <taxon>Volvox</taxon>
    </lineage>
</organism>
<dbReference type="Proteomes" id="UP000722791">
    <property type="component" value="Unassembled WGS sequence"/>
</dbReference>
<keyword evidence="5" id="KW-1185">Reference proteome</keyword>
<proteinExistence type="predicted"/>
<reference evidence="3" key="1">
    <citation type="journal article" date="2021" name="Proc. Natl. Acad. Sci. U.S.A.">
        <title>Three genomes in the algal genus Volvox reveal the fate of a haploid sex-determining region after a transition to homothallism.</title>
        <authorList>
            <person name="Yamamoto K."/>
            <person name="Hamaji T."/>
            <person name="Kawai-Toyooka H."/>
            <person name="Matsuzaki R."/>
            <person name="Takahashi F."/>
            <person name="Nishimura Y."/>
            <person name="Kawachi M."/>
            <person name="Noguchi H."/>
            <person name="Minakuchi Y."/>
            <person name="Umen J.G."/>
            <person name="Toyoda A."/>
            <person name="Nozaki H."/>
        </authorList>
    </citation>
    <scope>NUCLEOTIDE SEQUENCE</scope>
    <source>
        <strain evidence="3">NIES-3785</strain>
        <strain evidence="2">NIES-3786</strain>
    </source>
</reference>